<dbReference type="InterPro" id="IPR010930">
    <property type="entry name" value="Flg_bb/hook_C_dom"/>
</dbReference>
<dbReference type="InterPro" id="IPR020013">
    <property type="entry name" value="Flagellar_FlgE/F/G"/>
</dbReference>
<keyword evidence="6" id="KW-0969">Cilium</keyword>
<dbReference type="Pfam" id="PF00460">
    <property type="entry name" value="Flg_bb_rod"/>
    <property type="match status" value="1"/>
</dbReference>
<keyword evidence="6" id="KW-0282">Flagellum</keyword>
<dbReference type="RefSeq" id="WP_086943603.1">
    <property type="nucleotide sequence ID" value="NZ_FONM01000010.1"/>
</dbReference>
<proteinExistence type="inferred from homology"/>
<keyword evidence="6" id="KW-0966">Cell projection</keyword>
<dbReference type="GO" id="GO:0071978">
    <property type="term" value="P:bacterial-type flagellum-dependent swarming motility"/>
    <property type="evidence" value="ECO:0007669"/>
    <property type="project" value="TreeGrafter"/>
</dbReference>
<dbReference type="NCBIfam" id="TIGR03506">
    <property type="entry name" value="FlgEFG_subfam"/>
    <property type="match status" value="1"/>
</dbReference>
<dbReference type="PANTHER" id="PTHR30435">
    <property type="entry name" value="FLAGELLAR PROTEIN"/>
    <property type="match status" value="1"/>
</dbReference>
<feature type="domain" description="Flagellar basal-body/hook protein C-terminal" evidence="4">
    <location>
        <begin position="204"/>
        <end position="247"/>
    </location>
</feature>
<protein>
    <submittedName>
        <fullName evidence="6">Flagella basal body rod protein</fullName>
    </submittedName>
</protein>
<dbReference type="PANTHER" id="PTHR30435:SF19">
    <property type="entry name" value="FLAGELLAR BASAL-BODY ROD PROTEIN FLGG"/>
    <property type="match status" value="1"/>
</dbReference>
<evidence type="ECO:0000256" key="2">
    <source>
        <dbReference type="RuleBase" id="RU362116"/>
    </source>
</evidence>
<dbReference type="InterPro" id="IPR037925">
    <property type="entry name" value="FlgE/F/G-like"/>
</dbReference>
<organism evidence="6 7">
    <name type="scientific">Trichococcus pasteurii</name>
    <dbReference type="NCBI Taxonomy" id="43064"/>
    <lineage>
        <taxon>Bacteria</taxon>
        <taxon>Bacillati</taxon>
        <taxon>Bacillota</taxon>
        <taxon>Bacilli</taxon>
        <taxon>Lactobacillales</taxon>
        <taxon>Carnobacteriaceae</taxon>
        <taxon>Trichococcus</taxon>
    </lineage>
</organism>
<keyword evidence="7" id="KW-1185">Reference proteome</keyword>
<keyword evidence="2" id="KW-0975">Bacterial flagellum</keyword>
<evidence type="ECO:0000313" key="6">
    <source>
        <dbReference type="EMBL" id="SLM52865.1"/>
    </source>
</evidence>
<feature type="domain" description="Flagellar basal body rod protein N-terminal" evidence="3">
    <location>
        <begin position="13"/>
        <end position="35"/>
    </location>
</feature>
<evidence type="ECO:0000256" key="1">
    <source>
        <dbReference type="ARBA" id="ARBA00009677"/>
    </source>
</evidence>
<feature type="domain" description="Flagellar hook protein FlgE/F/G-like D1" evidence="5">
    <location>
        <begin position="95"/>
        <end position="164"/>
    </location>
</feature>
<comment type="subcellular location">
    <subcellularLocation>
        <location evidence="2">Bacterial flagellum basal body</location>
    </subcellularLocation>
</comment>
<dbReference type="SUPFAM" id="SSF117143">
    <property type="entry name" value="Flagellar hook protein flgE"/>
    <property type="match status" value="1"/>
</dbReference>
<evidence type="ECO:0000259" key="3">
    <source>
        <dbReference type="Pfam" id="PF00460"/>
    </source>
</evidence>
<dbReference type="STRING" id="43064.SAMN04488086_11066"/>
<reference evidence="7" key="1">
    <citation type="submission" date="2016-04" db="EMBL/GenBank/DDBJ databases">
        <authorList>
            <person name="Strepis N."/>
        </authorList>
    </citation>
    <scope>NUCLEOTIDE SEQUENCE [LARGE SCALE GENOMIC DNA]</scope>
</reference>
<evidence type="ECO:0000259" key="5">
    <source>
        <dbReference type="Pfam" id="PF22692"/>
    </source>
</evidence>
<dbReference type="EMBL" id="FWEY01000009">
    <property type="protein sequence ID" value="SLM52865.1"/>
    <property type="molecule type" value="Genomic_DNA"/>
</dbReference>
<dbReference type="OrthoDB" id="9800375at2"/>
<dbReference type="InterPro" id="IPR053967">
    <property type="entry name" value="LlgE_F_G-like_D1"/>
</dbReference>
<gene>
    <name evidence="6" type="ORF">TPAS_2573</name>
</gene>
<sequence>MIRSLDTVGHQFNLLQKKQENLSTNIANVNTSGYKYQELVQSTTETFQFGNNLNGPMLNQQNPIDGLNFGNQIDTAYRNLSQGGLKGTNSSNDFALMGDAFFTVQMPNGGQAVTRNGNFAVDATGNLTTQEGYLVLGRNQAGQIATIPAGSVPFTVDQTGNVNATGVRFLLTDNVEAENLQSIGDTLFSYQAGMTTDDDTLVLQKYLETSNVDMTDHMVQMMQLTREFEANQKILHASDETLSKAVNEIGKV</sequence>
<dbReference type="Pfam" id="PF22692">
    <property type="entry name" value="LlgE_F_G_D1"/>
    <property type="match status" value="1"/>
</dbReference>
<name>A0A1W1IIV1_9LACT</name>
<evidence type="ECO:0000259" key="4">
    <source>
        <dbReference type="Pfam" id="PF06429"/>
    </source>
</evidence>
<accession>A0A1W1IIV1</accession>
<dbReference type="Proteomes" id="UP000195985">
    <property type="component" value="Unassembled WGS sequence"/>
</dbReference>
<dbReference type="AlphaFoldDB" id="A0A1W1IIV1"/>
<dbReference type="InterPro" id="IPR001444">
    <property type="entry name" value="Flag_bb_rod_N"/>
</dbReference>
<dbReference type="Pfam" id="PF06429">
    <property type="entry name" value="Flg_bbr_C"/>
    <property type="match status" value="1"/>
</dbReference>
<comment type="similarity">
    <text evidence="1 2">Belongs to the flagella basal body rod proteins family.</text>
</comment>
<dbReference type="GO" id="GO:0009425">
    <property type="term" value="C:bacterial-type flagellum basal body"/>
    <property type="evidence" value="ECO:0007669"/>
    <property type="project" value="UniProtKB-SubCell"/>
</dbReference>
<evidence type="ECO:0000313" key="7">
    <source>
        <dbReference type="Proteomes" id="UP000195985"/>
    </source>
</evidence>